<dbReference type="Proteomes" id="UP000238442">
    <property type="component" value="Chromosome"/>
</dbReference>
<evidence type="ECO:0000313" key="3">
    <source>
        <dbReference type="EMBL" id="AVI50885.1"/>
    </source>
</evidence>
<dbReference type="OrthoDB" id="1525222at2"/>
<dbReference type="Pfam" id="PF14129">
    <property type="entry name" value="DUF4296"/>
    <property type="match status" value="1"/>
</dbReference>
<dbReference type="AlphaFoldDB" id="A0A2S0HW93"/>
<gene>
    <name evidence="3" type="ORF">C5O00_06735</name>
</gene>
<keyword evidence="4" id="KW-1185">Reference proteome</keyword>
<evidence type="ECO:0000256" key="1">
    <source>
        <dbReference type="SAM" id="MobiDB-lite"/>
    </source>
</evidence>
<evidence type="ECO:0000259" key="2">
    <source>
        <dbReference type="Pfam" id="PF14129"/>
    </source>
</evidence>
<evidence type="ECO:0000313" key="4">
    <source>
        <dbReference type="Proteomes" id="UP000238442"/>
    </source>
</evidence>
<dbReference type="PROSITE" id="PS51257">
    <property type="entry name" value="PROKAR_LIPOPROTEIN"/>
    <property type="match status" value="1"/>
</dbReference>
<feature type="compositionally biased region" description="Basic and acidic residues" evidence="1">
    <location>
        <begin position="125"/>
        <end position="134"/>
    </location>
</feature>
<reference evidence="3 4" key="1">
    <citation type="submission" date="2018-02" db="EMBL/GenBank/DDBJ databases">
        <title>Genomic analysis of the strain RR4-38 isolated from a seawater recirculating aquaculture system.</title>
        <authorList>
            <person name="Kim Y.-S."/>
            <person name="Jang Y.H."/>
            <person name="Kim K.-H."/>
        </authorList>
    </citation>
    <scope>NUCLEOTIDE SEQUENCE [LARGE SCALE GENOMIC DNA]</scope>
    <source>
        <strain evidence="3 4">RR4-38</strain>
    </source>
</reference>
<dbReference type="InterPro" id="IPR025381">
    <property type="entry name" value="DUF4296"/>
</dbReference>
<protein>
    <recommendedName>
        <fullName evidence="2">DUF4296 domain-containing protein</fullName>
    </recommendedName>
</protein>
<dbReference type="EMBL" id="CP027062">
    <property type="protein sequence ID" value="AVI50885.1"/>
    <property type="molecule type" value="Genomic_DNA"/>
</dbReference>
<accession>A0A2S0HW93</accession>
<dbReference type="KEGG" id="aue:C5O00_06735"/>
<name>A0A2S0HW93_9FLAO</name>
<feature type="domain" description="DUF4296" evidence="2">
    <location>
        <begin position="25"/>
        <end position="105"/>
    </location>
</feature>
<organism evidence="3 4">
    <name type="scientific">Pukyongia salina</name>
    <dbReference type="NCBI Taxonomy" id="2094025"/>
    <lineage>
        <taxon>Bacteria</taxon>
        <taxon>Pseudomonadati</taxon>
        <taxon>Bacteroidota</taxon>
        <taxon>Flavobacteriia</taxon>
        <taxon>Flavobacteriales</taxon>
        <taxon>Flavobacteriaceae</taxon>
        <taxon>Pukyongia</taxon>
    </lineage>
</organism>
<proteinExistence type="predicted"/>
<feature type="region of interest" description="Disordered" evidence="1">
    <location>
        <begin position="114"/>
        <end position="141"/>
    </location>
</feature>
<dbReference type="RefSeq" id="WP_105216052.1">
    <property type="nucleotide sequence ID" value="NZ_CP027062.1"/>
</dbReference>
<sequence>MLRICTVISLLLLMGCQHVERPEKPDDLIARDKMVDILTDVYLSNAAKSVNNKVIRQKGIKLDSFIYTKYDIDSVQFVRSHNWYNADLDTYKEIFVEIEQRLVEMQRRTDSLNFKPKSKIQQKQDSLRKARELIEPASSEE</sequence>